<dbReference type="OrthoDB" id="9182470at2"/>
<proteinExistence type="predicted"/>
<reference evidence="4 5" key="1">
    <citation type="submission" date="2017-11" db="EMBL/GenBank/DDBJ databases">
        <title>Draft genome sequence of Rhizobiales bacterium SY3-13.</title>
        <authorList>
            <person name="Sun C."/>
        </authorList>
    </citation>
    <scope>NUCLEOTIDE SEQUENCE [LARGE SCALE GENOMIC DNA]</scope>
    <source>
        <strain evidence="4 5">SY3-13</strain>
    </source>
</reference>
<keyword evidence="5" id="KW-1185">Reference proteome</keyword>
<comment type="caution">
    <text evidence="4">The sequence shown here is derived from an EMBL/GenBank/DDBJ whole genome shotgun (WGS) entry which is preliminary data.</text>
</comment>
<dbReference type="EMBL" id="PHIG01000025">
    <property type="protein sequence ID" value="PJK30513.1"/>
    <property type="molecule type" value="Genomic_DNA"/>
</dbReference>
<dbReference type="Proteomes" id="UP000229498">
    <property type="component" value="Unassembled WGS sequence"/>
</dbReference>
<dbReference type="EMBL" id="PHIG01000033">
    <property type="protein sequence ID" value="PJK29303.1"/>
    <property type="molecule type" value="Genomic_DNA"/>
</dbReference>
<protein>
    <submittedName>
        <fullName evidence="4">Uncharacterized protein</fullName>
    </submittedName>
</protein>
<accession>A0A2M9G4Y9</accession>
<evidence type="ECO:0000313" key="4">
    <source>
        <dbReference type="EMBL" id="PJK30736.1"/>
    </source>
</evidence>
<evidence type="ECO:0000313" key="2">
    <source>
        <dbReference type="EMBL" id="PJK29303.1"/>
    </source>
</evidence>
<evidence type="ECO:0000256" key="1">
    <source>
        <dbReference type="SAM" id="MobiDB-lite"/>
    </source>
</evidence>
<dbReference type="RefSeq" id="WP_109792155.1">
    <property type="nucleotide sequence ID" value="NZ_PHIG01000018.1"/>
</dbReference>
<organism evidence="4 5">
    <name type="scientific">Minwuia thermotolerans</name>
    <dbReference type="NCBI Taxonomy" id="2056226"/>
    <lineage>
        <taxon>Bacteria</taxon>
        <taxon>Pseudomonadati</taxon>
        <taxon>Pseudomonadota</taxon>
        <taxon>Alphaproteobacteria</taxon>
        <taxon>Minwuiales</taxon>
        <taxon>Minwuiaceae</taxon>
        <taxon>Minwuia</taxon>
    </lineage>
</organism>
<dbReference type="EMBL" id="PHIG01000018">
    <property type="protein sequence ID" value="PJK30736.1"/>
    <property type="molecule type" value="Genomic_DNA"/>
</dbReference>
<evidence type="ECO:0000313" key="3">
    <source>
        <dbReference type="EMBL" id="PJK30513.1"/>
    </source>
</evidence>
<evidence type="ECO:0000313" key="5">
    <source>
        <dbReference type="Proteomes" id="UP000229498"/>
    </source>
</evidence>
<dbReference type="AlphaFoldDB" id="A0A2M9G4Y9"/>
<name>A0A2M9G4Y9_9PROT</name>
<sequence>MGARTKLRPTTLSKHEAQLAQCSGKKRFPNGTLAHRALKGRRKIKGREAYRCEFCGGWHLGVSSTAP</sequence>
<gene>
    <name evidence="4" type="ORF">CVT23_05035</name>
    <name evidence="3" type="ORF">CVT23_06085</name>
    <name evidence="2" type="ORF">CVT23_11915</name>
</gene>
<feature type="region of interest" description="Disordered" evidence="1">
    <location>
        <begin position="1"/>
        <end position="21"/>
    </location>
</feature>